<comment type="caution">
    <text evidence="1">The sequence shown here is derived from an EMBL/GenBank/DDBJ whole genome shotgun (WGS) entry which is preliminary data.</text>
</comment>
<protein>
    <submittedName>
        <fullName evidence="1">Uncharacterized protein</fullName>
    </submittedName>
</protein>
<dbReference type="EMBL" id="AMZH03043966">
    <property type="protein sequence ID" value="RRT31204.1"/>
    <property type="molecule type" value="Genomic_DNA"/>
</dbReference>
<accession>A0A426WVD4</accession>
<reference evidence="1 2" key="1">
    <citation type="journal article" date="2014" name="Agronomy (Basel)">
        <title>A Draft Genome Sequence for Ensete ventricosum, the Drought-Tolerant Tree Against Hunger.</title>
        <authorList>
            <person name="Harrison J."/>
            <person name="Moore K.A."/>
            <person name="Paszkiewicz K."/>
            <person name="Jones T."/>
            <person name="Grant M."/>
            <person name="Ambacheew D."/>
            <person name="Muzemil S."/>
            <person name="Studholme D.J."/>
        </authorList>
    </citation>
    <scope>NUCLEOTIDE SEQUENCE [LARGE SCALE GENOMIC DNA]</scope>
</reference>
<dbReference type="AlphaFoldDB" id="A0A426WVD4"/>
<evidence type="ECO:0000313" key="2">
    <source>
        <dbReference type="Proteomes" id="UP000287651"/>
    </source>
</evidence>
<name>A0A426WVD4_ENSVE</name>
<dbReference type="Proteomes" id="UP000287651">
    <property type="component" value="Unassembled WGS sequence"/>
</dbReference>
<proteinExistence type="predicted"/>
<sequence length="87" mass="10208">MFRSIFCALTESFKILAIPIILAHGKSYKHSFVKKYDGHKLCAKSHSKLRFDHFSCTVLEFQNTSDSQCISPWEVIRARFREIIRRS</sequence>
<organism evidence="1 2">
    <name type="scientific">Ensete ventricosum</name>
    <name type="common">Abyssinian banana</name>
    <name type="synonym">Musa ensete</name>
    <dbReference type="NCBI Taxonomy" id="4639"/>
    <lineage>
        <taxon>Eukaryota</taxon>
        <taxon>Viridiplantae</taxon>
        <taxon>Streptophyta</taxon>
        <taxon>Embryophyta</taxon>
        <taxon>Tracheophyta</taxon>
        <taxon>Spermatophyta</taxon>
        <taxon>Magnoliopsida</taxon>
        <taxon>Liliopsida</taxon>
        <taxon>Zingiberales</taxon>
        <taxon>Musaceae</taxon>
        <taxon>Ensete</taxon>
    </lineage>
</organism>
<evidence type="ECO:0000313" key="1">
    <source>
        <dbReference type="EMBL" id="RRT31204.1"/>
    </source>
</evidence>
<gene>
    <name evidence="1" type="ORF">B296_00059110</name>
</gene>